<dbReference type="Proteomes" id="UP001341840">
    <property type="component" value="Unassembled WGS sequence"/>
</dbReference>
<dbReference type="InterPro" id="IPR003441">
    <property type="entry name" value="NAC-dom"/>
</dbReference>
<dbReference type="Gene3D" id="2.170.150.80">
    <property type="entry name" value="NAC domain"/>
    <property type="match status" value="1"/>
</dbReference>
<keyword evidence="7" id="KW-1185">Reference proteome</keyword>
<evidence type="ECO:0000256" key="2">
    <source>
        <dbReference type="ARBA" id="ARBA00023125"/>
    </source>
</evidence>
<dbReference type="Pfam" id="PF02365">
    <property type="entry name" value="NAM"/>
    <property type="match status" value="1"/>
</dbReference>
<gene>
    <name evidence="6" type="ORF">PIB30_061144</name>
</gene>
<proteinExistence type="predicted"/>
<protein>
    <recommendedName>
        <fullName evidence="5">NAC domain-containing protein</fullName>
    </recommendedName>
</protein>
<dbReference type="PANTHER" id="PTHR31719">
    <property type="entry name" value="NAC TRANSCRIPTION FACTOR 56"/>
    <property type="match status" value="1"/>
</dbReference>
<dbReference type="PANTHER" id="PTHR31719:SF217">
    <property type="entry name" value="NAC TRANSCRIPTION FACTOR-LIKE PROTEIN"/>
    <property type="match status" value="1"/>
</dbReference>
<evidence type="ECO:0000313" key="6">
    <source>
        <dbReference type="EMBL" id="MED6161484.1"/>
    </source>
</evidence>
<sequence>MNLPPGFCFSPTDEELILHFLYSKISLPFHPNIIPELDPSHLHPWQLNGKAFSSGNQHYFFSNNKVRENRSTGNGYWKEIGLSQPIISSADANKKLGIKKYFVFNLSEGTETNWVMQEYHISSSMLHNNNPSACYYANGTANRRLKNDQNRSNNKWVVCRVYEKNKKSESEEGATSKYYYSDEDDCGSELSYLDEVYLSLDDDLEVISPPN</sequence>
<dbReference type="InterPro" id="IPR036093">
    <property type="entry name" value="NAC_dom_sf"/>
</dbReference>
<evidence type="ECO:0000256" key="4">
    <source>
        <dbReference type="ARBA" id="ARBA00023242"/>
    </source>
</evidence>
<dbReference type="SUPFAM" id="SSF101941">
    <property type="entry name" value="NAC domain"/>
    <property type="match status" value="1"/>
</dbReference>
<organism evidence="6 7">
    <name type="scientific">Stylosanthes scabra</name>
    <dbReference type="NCBI Taxonomy" id="79078"/>
    <lineage>
        <taxon>Eukaryota</taxon>
        <taxon>Viridiplantae</taxon>
        <taxon>Streptophyta</taxon>
        <taxon>Embryophyta</taxon>
        <taxon>Tracheophyta</taxon>
        <taxon>Spermatophyta</taxon>
        <taxon>Magnoliopsida</taxon>
        <taxon>eudicotyledons</taxon>
        <taxon>Gunneridae</taxon>
        <taxon>Pentapetalae</taxon>
        <taxon>rosids</taxon>
        <taxon>fabids</taxon>
        <taxon>Fabales</taxon>
        <taxon>Fabaceae</taxon>
        <taxon>Papilionoideae</taxon>
        <taxon>50 kb inversion clade</taxon>
        <taxon>dalbergioids sensu lato</taxon>
        <taxon>Dalbergieae</taxon>
        <taxon>Pterocarpus clade</taxon>
        <taxon>Stylosanthes</taxon>
    </lineage>
</organism>
<keyword evidence="1" id="KW-0805">Transcription regulation</keyword>
<evidence type="ECO:0000256" key="3">
    <source>
        <dbReference type="ARBA" id="ARBA00023163"/>
    </source>
</evidence>
<dbReference type="EMBL" id="JASCZI010121379">
    <property type="protein sequence ID" value="MED6161484.1"/>
    <property type="molecule type" value="Genomic_DNA"/>
</dbReference>
<reference evidence="6 7" key="1">
    <citation type="journal article" date="2023" name="Plants (Basel)">
        <title>Bridging the Gap: Combining Genomics and Transcriptomics Approaches to Understand Stylosanthes scabra, an Orphan Legume from the Brazilian Caatinga.</title>
        <authorList>
            <person name="Ferreira-Neto J.R.C."/>
            <person name="da Silva M.D."/>
            <person name="Binneck E."/>
            <person name="de Melo N.F."/>
            <person name="da Silva R.H."/>
            <person name="de Melo A.L.T.M."/>
            <person name="Pandolfi V."/>
            <person name="Bustamante F.O."/>
            <person name="Brasileiro-Vidal A.C."/>
            <person name="Benko-Iseppon A.M."/>
        </authorList>
    </citation>
    <scope>NUCLEOTIDE SEQUENCE [LARGE SCALE GENOMIC DNA]</scope>
    <source>
        <tissue evidence="6">Leaves</tissue>
    </source>
</reference>
<name>A0ABU6UKA3_9FABA</name>
<feature type="domain" description="NAC" evidence="5">
    <location>
        <begin position="3"/>
        <end position="164"/>
    </location>
</feature>
<dbReference type="PROSITE" id="PS51005">
    <property type="entry name" value="NAC"/>
    <property type="match status" value="1"/>
</dbReference>
<keyword evidence="3" id="KW-0804">Transcription</keyword>
<accession>A0ABU6UKA3</accession>
<keyword evidence="4" id="KW-0539">Nucleus</keyword>
<comment type="caution">
    <text evidence="6">The sequence shown here is derived from an EMBL/GenBank/DDBJ whole genome shotgun (WGS) entry which is preliminary data.</text>
</comment>
<evidence type="ECO:0000256" key="1">
    <source>
        <dbReference type="ARBA" id="ARBA00023015"/>
    </source>
</evidence>
<evidence type="ECO:0000259" key="5">
    <source>
        <dbReference type="PROSITE" id="PS51005"/>
    </source>
</evidence>
<evidence type="ECO:0000313" key="7">
    <source>
        <dbReference type="Proteomes" id="UP001341840"/>
    </source>
</evidence>
<keyword evidence="2" id="KW-0238">DNA-binding</keyword>